<feature type="binding site" evidence="6">
    <location>
        <position position="181"/>
    </location>
    <ligand>
        <name>Zn(2+)</name>
        <dbReference type="ChEBI" id="CHEBI:29105"/>
    </ligand>
</feature>
<dbReference type="InterPro" id="IPR005019">
    <property type="entry name" value="Adenine_glyco"/>
</dbReference>
<keyword evidence="1 6" id="KW-0479">Metal-binding</keyword>
<name>A0A7D5I798_9EURY</name>
<dbReference type="SUPFAM" id="SSF48150">
    <property type="entry name" value="DNA-glycosylase"/>
    <property type="match status" value="1"/>
</dbReference>
<feature type="binding site" evidence="6">
    <location>
        <position position="177"/>
    </location>
    <ligand>
        <name>Zn(2+)</name>
        <dbReference type="ChEBI" id="CHEBI:29105"/>
    </ligand>
</feature>
<dbReference type="GO" id="GO:0006284">
    <property type="term" value="P:base-excision repair"/>
    <property type="evidence" value="ECO:0007669"/>
    <property type="project" value="InterPro"/>
</dbReference>
<proteinExistence type="predicted"/>
<evidence type="ECO:0000256" key="2">
    <source>
        <dbReference type="ARBA" id="ARBA00022763"/>
    </source>
</evidence>
<keyword evidence="2" id="KW-0227">DNA damage</keyword>
<evidence type="ECO:0000313" key="8">
    <source>
        <dbReference type="Proteomes" id="UP000509594"/>
    </source>
</evidence>
<accession>A0A7D5I798</accession>
<evidence type="ECO:0000256" key="3">
    <source>
        <dbReference type="ARBA" id="ARBA00022801"/>
    </source>
</evidence>
<dbReference type="Proteomes" id="UP000509594">
    <property type="component" value="Chromosome"/>
</dbReference>
<evidence type="ECO:0000256" key="6">
    <source>
        <dbReference type="PIRSR" id="PIRSR605019-1"/>
    </source>
</evidence>
<dbReference type="PANTHER" id="PTHR30037:SF4">
    <property type="entry name" value="DNA-3-METHYLADENINE GLYCOSYLASE I"/>
    <property type="match status" value="1"/>
</dbReference>
<evidence type="ECO:0000256" key="5">
    <source>
        <dbReference type="ARBA" id="ARBA00023204"/>
    </source>
</evidence>
<dbReference type="PANTHER" id="PTHR30037">
    <property type="entry name" value="DNA-3-METHYLADENINE GLYCOSYLASE 1"/>
    <property type="match status" value="1"/>
</dbReference>
<dbReference type="AlphaFoldDB" id="A0A7D5I798"/>
<dbReference type="EMBL" id="CP058215">
    <property type="protein sequence ID" value="QLC48902.1"/>
    <property type="molecule type" value="Genomic_DNA"/>
</dbReference>
<protein>
    <submittedName>
        <fullName evidence="7">DNA-3-methyladenine glycosylase I</fullName>
    </submittedName>
</protein>
<dbReference type="OrthoDB" id="76591at2157"/>
<keyword evidence="8" id="KW-1185">Reference proteome</keyword>
<dbReference type="GeneID" id="55820156"/>
<dbReference type="FunFam" id="1.10.340.30:FF:000009">
    <property type="entry name" value="DNA-3-methyladenine glycosylase I"/>
    <property type="match status" value="1"/>
</dbReference>
<dbReference type="KEGG" id="mzi:HWN40_00735"/>
<keyword evidence="5" id="KW-0234">DNA repair</keyword>
<evidence type="ECO:0000256" key="4">
    <source>
        <dbReference type="ARBA" id="ARBA00022833"/>
    </source>
</evidence>
<dbReference type="RefSeq" id="WP_176963965.1">
    <property type="nucleotide sequence ID" value="NZ_CP058215.1"/>
</dbReference>
<gene>
    <name evidence="7" type="ORF">HWN40_00735</name>
</gene>
<keyword evidence="4 6" id="KW-0862">Zinc</keyword>
<dbReference type="InterPro" id="IPR011257">
    <property type="entry name" value="DNA_glycosylase"/>
</dbReference>
<dbReference type="GO" id="GO:0008725">
    <property type="term" value="F:DNA-3-methyladenine glycosylase activity"/>
    <property type="evidence" value="ECO:0007669"/>
    <property type="project" value="InterPro"/>
</dbReference>
<keyword evidence="3" id="KW-0378">Hydrolase</keyword>
<feature type="binding site" evidence="6">
    <location>
        <position position="18"/>
    </location>
    <ligand>
        <name>Zn(2+)</name>
        <dbReference type="ChEBI" id="CHEBI:29105"/>
    </ligand>
</feature>
<feature type="binding site" evidence="6">
    <location>
        <position position="5"/>
    </location>
    <ligand>
        <name>Zn(2+)</name>
        <dbReference type="ChEBI" id="CHEBI:29105"/>
    </ligand>
</feature>
<evidence type="ECO:0000313" key="7">
    <source>
        <dbReference type="EMBL" id="QLC48902.1"/>
    </source>
</evidence>
<sequence>MKIRCEWAEMNENEREYHDSEWGVPEHDDRKLFEFLILEGAQAGLSWDTILKRRENYRKAFDDFDYNKVAAYDESKIEELLQDSGIIRNRRKVLSAVNNAKAFIEVRKEFGSFDNYLMKFLPEGKPIQNSWKSMSEIPARTDLSEKISKDMKKRGFSFVGPTIVYAYMQAMGMVNDHVVDCFRHEECGNMK</sequence>
<organism evidence="7 8">
    <name type="scientific">Methanolobus zinderi</name>
    <dbReference type="NCBI Taxonomy" id="536044"/>
    <lineage>
        <taxon>Archaea</taxon>
        <taxon>Methanobacteriati</taxon>
        <taxon>Methanobacteriota</taxon>
        <taxon>Stenosarchaea group</taxon>
        <taxon>Methanomicrobia</taxon>
        <taxon>Methanosarcinales</taxon>
        <taxon>Methanosarcinaceae</taxon>
        <taxon>Methanolobus</taxon>
    </lineage>
</organism>
<dbReference type="Pfam" id="PF03352">
    <property type="entry name" value="Adenine_glyco"/>
    <property type="match status" value="1"/>
</dbReference>
<dbReference type="Gene3D" id="1.10.340.30">
    <property type="entry name" value="Hypothetical protein, domain 2"/>
    <property type="match status" value="1"/>
</dbReference>
<dbReference type="InterPro" id="IPR052891">
    <property type="entry name" value="DNA-3mA_glycosylase"/>
</dbReference>
<dbReference type="GO" id="GO:0046872">
    <property type="term" value="F:metal ion binding"/>
    <property type="evidence" value="ECO:0007669"/>
    <property type="project" value="UniProtKB-KW"/>
</dbReference>
<reference evidence="7 8" key="1">
    <citation type="submission" date="2020-06" db="EMBL/GenBank/DDBJ databases">
        <title>Methanolobus halotolerans sp. nov., isolated from a saline lake Tus in Siberia.</title>
        <authorList>
            <person name="Shen Y."/>
            <person name="Chen S.-C."/>
            <person name="Lai M.-C."/>
            <person name="Huang H.-H."/>
            <person name="Chiu H.-H."/>
            <person name="Tang S.-L."/>
            <person name="Rogozin D.Y."/>
            <person name="Degermendzhy A.G."/>
        </authorList>
    </citation>
    <scope>NUCLEOTIDE SEQUENCE [LARGE SCALE GENOMIC DNA]</scope>
    <source>
        <strain evidence="7 8">DSM 21339</strain>
    </source>
</reference>
<evidence type="ECO:0000256" key="1">
    <source>
        <dbReference type="ARBA" id="ARBA00022723"/>
    </source>
</evidence>